<feature type="compositionally biased region" description="Low complexity" evidence="1">
    <location>
        <begin position="47"/>
        <end position="57"/>
    </location>
</feature>
<feature type="compositionally biased region" description="Low complexity" evidence="1">
    <location>
        <begin position="106"/>
        <end position="124"/>
    </location>
</feature>
<comment type="caution">
    <text evidence="2">The sequence shown here is derived from an EMBL/GenBank/DDBJ whole genome shotgun (WGS) entry which is preliminary data.</text>
</comment>
<dbReference type="RefSeq" id="WP_386712058.1">
    <property type="nucleotide sequence ID" value="NZ_JBHXIJ010000055.1"/>
</dbReference>
<keyword evidence="3" id="KW-1185">Reference proteome</keyword>
<reference evidence="2 3" key="1">
    <citation type="submission" date="2024-09" db="EMBL/GenBank/DDBJ databases">
        <title>The Natural Products Discovery Center: Release of the First 8490 Sequenced Strains for Exploring Actinobacteria Biosynthetic Diversity.</title>
        <authorList>
            <person name="Kalkreuter E."/>
            <person name="Kautsar S.A."/>
            <person name="Yang D."/>
            <person name="Bader C.D."/>
            <person name="Teijaro C.N."/>
            <person name="Fluegel L."/>
            <person name="Davis C.M."/>
            <person name="Simpson J.R."/>
            <person name="Lauterbach L."/>
            <person name="Steele A.D."/>
            <person name="Gui C."/>
            <person name="Meng S."/>
            <person name="Li G."/>
            <person name="Viehrig K."/>
            <person name="Ye F."/>
            <person name="Su P."/>
            <person name="Kiefer A.F."/>
            <person name="Nichols A."/>
            <person name="Cepeda A.J."/>
            <person name="Yan W."/>
            <person name="Fan B."/>
            <person name="Jiang Y."/>
            <person name="Adhikari A."/>
            <person name="Zheng C.-J."/>
            <person name="Schuster L."/>
            <person name="Cowan T.M."/>
            <person name="Smanski M.J."/>
            <person name="Chevrette M.G."/>
            <person name="De Carvalho L.P.S."/>
            <person name="Shen B."/>
        </authorList>
    </citation>
    <scope>NUCLEOTIDE SEQUENCE [LARGE SCALE GENOMIC DNA]</scope>
    <source>
        <strain evidence="2 3">NPDC058348</strain>
    </source>
</reference>
<organism evidence="2 3">
    <name type="scientific">Streptomyces albidochromogenes</name>
    <dbReference type="NCBI Taxonomy" id="329524"/>
    <lineage>
        <taxon>Bacteria</taxon>
        <taxon>Bacillati</taxon>
        <taxon>Actinomycetota</taxon>
        <taxon>Actinomycetes</taxon>
        <taxon>Kitasatosporales</taxon>
        <taxon>Streptomycetaceae</taxon>
        <taxon>Streptomyces</taxon>
    </lineage>
</organism>
<evidence type="ECO:0000313" key="3">
    <source>
        <dbReference type="Proteomes" id="UP001598448"/>
    </source>
</evidence>
<name>A0ABW6FLN5_9ACTN</name>
<sequence length="207" mass="21561">MSRRVSLPGADELFRTTGGTALQSSSPRRPPVNGEARVPGPATESDPGAAAEPSEGAPGAGQAGGREGAEHAAADAEAGGHRNRAVEGDQAAAAAVKARRAPEGQPPSQQAAQQRPVGPVAGAQPRRRGGRGANRRPSGRERHDEKITVYVSAEELMDLEHARLVLRGEHGLAVDRGRIVREAVAVVLADLESRGDASILVRRLRGR</sequence>
<accession>A0ABW6FLN5</accession>
<proteinExistence type="predicted"/>
<dbReference type="Proteomes" id="UP001598448">
    <property type="component" value="Unassembled WGS sequence"/>
</dbReference>
<gene>
    <name evidence="2" type="ORF">ACFWJN_10815</name>
</gene>
<feature type="region of interest" description="Disordered" evidence="1">
    <location>
        <begin position="1"/>
        <end position="145"/>
    </location>
</feature>
<feature type="compositionally biased region" description="Basic residues" evidence="1">
    <location>
        <begin position="125"/>
        <end position="134"/>
    </location>
</feature>
<feature type="compositionally biased region" description="Polar residues" evidence="1">
    <location>
        <begin position="17"/>
        <end position="27"/>
    </location>
</feature>
<evidence type="ECO:0000256" key="1">
    <source>
        <dbReference type="SAM" id="MobiDB-lite"/>
    </source>
</evidence>
<dbReference type="EMBL" id="JBHXIJ010000055">
    <property type="protein sequence ID" value="MFD5099447.1"/>
    <property type="molecule type" value="Genomic_DNA"/>
</dbReference>
<feature type="compositionally biased region" description="Basic and acidic residues" evidence="1">
    <location>
        <begin position="67"/>
        <end position="87"/>
    </location>
</feature>
<evidence type="ECO:0000313" key="2">
    <source>
        <dbReference type="EMBL" id="MFD5099447.1"/>
    </source>
</evidence>
<protein>
    <submittedName>
        <fullName evidence="2">Uncharacterized protein</fullName>
    </submittedName>
</protein>